<protein>
    <submittedName>
        <fullName evidence="5">Mce-associated membrane protein</fullName>
    </submittedName>
</protein>
<feature type="region of interest" description="Disordered" evidence="3">
    <location>
        <begin position="1"/>
        <end position="52"/>
    </location>
</feature>
<dbReference type="PANTHER" id="PTHR37042:SF4">
    <property type="entry name" value="OUTER MEMBRANE PROTEIN RV1973"/>
    <property type="match status" value="1"/>
</dbReference>
<reference evidence="5 6" key="1">
    <citation type="submission" date="2018-08" db="EMBL/GenBank/DDBJ databases">
        <title>Sequencing the genomes of 1000 actinobacteria strains.</title>
        <authorList>
            <person name="Klenk H.-P."/>
        </authorList>
    </citation>
    <scope>NUCLEOTIDE SEQUENCE [LARGE SCALE GENOMIC DNA]</scope>
    <source>
        <strain evidence="5 6">DSM 43927</strain>
    </source>
</reference>
<proteinExistence type="predicted"/>
<keyword evidence="2 4" id="KW-0472">Membrane</keyword>
<feature type="transmembrane region" description="Helical" evidence="4">
    <location>
        <begin position="65"/>
        <end position="83"/>
    </location>
</feature>
<evidence type="ECO:0000256" key="1">
    <source>
        <dbReference type="ARBA" id="ARBA00004370"/>
    </source>
</evidence>
<name>A0A3D9SRG1_9ACTN</name>
<dbReference type="Proteomes" id="UP000256661">
    <property type="component" value="Unassembled WGS sequence"/>
</dbReference>
<evidence type="ECO:0000313" key="5">
    <source>
        <dbReference type="EMBL" id="REE95535.1"/>
    </source>
</evidence>
<evidence type="ECO:0000256" key="2">
    <source>
        <dbReference type="ARBA" id="ARBA00023136"/>
    </source>
</evidence>
<dbReference type="PANTHER" id="PTHR37042">
    <property type="entry name" value="OUTER MEMBRANE PROTEIN RV1973"/>
    <property type="match status" value="1"/>
</dbReference>
<dbReference type="Gene3D" id="3.10.450.50">
    <property type="match status" value="1"/>
</dbReference>
<evidence type="ECO:0000256" key="4">
    <source>
        <dbReference type="SAM" id="Phobius"/>
    </source>
</evidence>
<evidence type="ECO:0000256" key="3">
    <source>
        <dbReference type="SAM" id="MobiDB-lite"/>
    </source>
</evidence>
<dbReference type="OrthoDB" id="5192320at2"/>
<keyword evidence="4" id="KW-1133">Transmembrane helix</keyword>
<sequence>MPIPHHVLQKRRRGTLVEPPQTPVEEETSEPLEDVPEPADERTEGPETPRPTLVKRLREQAARPVVIGAATVLLGGFAAFAAVRADELRGGSVAGNVALTDTARTSEVKGQISDAVNELFSYTYTDMAKTEQAAARLLTGKAVRQYADMLAQVRREGPRQKLVLTTTVTDGGVRLLDGDHARVLIYADQRNTRTAEDETTYAAAMLAVDAVRVGGVWKISNLDTLNVPR</sequence>
<dbReference type="SUPFAM" id="SSF54427">
    <property type="entry name" value="NTF2-like"/>
    <property type="match status" value="1"/>
</dbReference>
<feature type="compositionally biased region" description="Acidic residues" evidence="3">
    <location>
        <begin position="24"/>
        <end position="38"/>
    </location>
</feature>
<organism evidence="5 6">
    <name type="scientific">Thermomonospora umbrina</name>
    <dbReference type="NCBI Taxonomy" id="111806"/>
    <lineage>
        <taxon>Bacteria</taxon>
        <taxon>Bacillati</taxon>
        <taxon>Actinomycetota</taxon>
        <taxon>Actinomycetes</taxon>
        <taxon>Streptosporangiales</taxon>
        <taxon>Thermomonosporaceae</taxon>
        <taxon>Thermomonospora</taxon>
    </lineage>
</organism>
<dbReference type="RefSeq" id="WP_116021316.1">
    <property type="nucleotide sequence ID" value="NZ_QTTT01000001.1"/>
</dbReference>
<dbReference type="InterPro" id="IPR032710">
    <property type="entry name" value="NTF2-like_dom_sf"/>
</dbReference>
<dbReference type="AlphaFoldDB" id="A0A3D9SRG1"/>
<dbReference type="EMBL" id="QTTT01000001">
    <property type="protein sequence ID" value="REE95535.1"/>
    <property type="molecule type" value="Genomic_DNA"/>
</dbReference>
<dbReference type="GO" id="GO:0016020">
    <property type="term" value="C:membrane"/>
    <property type="evidence" value="ECO:0007669"/>
    <property type="project" value="UniProtKB-SubCell"/>
</dbReference>
<accession>A0A3D9SRG1</accession>
<comment type="subcellular location">
    <subcellularLocation>
        <location evidence="1">Membrane</location>
    </subcellularLocation>
</comment>
<evidence type="ECO:0000313" key="6">
    <source>
        <dbReference type="Proteomes" id="UP000256661"/>
    </source>
</evidence>
<comment type="caution">
    <text evidence="5">The sequence shown here is derived from an EMBL/GenBank/DDBJ whole genome shotgun (WGS) entry which is preliminary data.</text>
</comment>
<gene>
    <name evidence="5" type="ORF">DFJ69_0925</name>
</gene>
<keyword evidence="4" id="KW-0812">Transmembrane</keyword>
<keyword evidence="6" id="KW-1185">Reference proteome</keyword>